<dbReference type="AlphaFoldDB" id="A0A423PM39"/>
<evidence type="ECO:0000313" key="2">
    <source>
        <dbReference type="Proteomes" id="UP000285123"/>
    </source>
</evidence>
<name>A0A423PM39_9GAMM</name>
<dbReference type="EMBL" id="AYKF01000099">
    <property type="protein sequence ID" value="ROO26685.1"/>
    <property type="molecule type" value="Genomic_DNA"/>
</dbReference>
<proteinExistence type="predicted"/>
<accession>A0A423PM39</accession>
<sequence length="367" mass="40612">MPPELMARANWLLWRREKKGKVPYQADEPRRRAKSTDPATWASFDATRAAYKPQRDAGVGFALDGDGLAVIDIDGDTREQAIDLLHDTGCRYIEASPSGNGLHGWGLFDGELPRKQGIHDGISVEIYNSARYMSVTGNVINAGRFKELHSLHELSASLKRATATQSTQETQETQEAQETQVRGGVVPIGDEALKRFLPPTVGTRNKYLFALARHLKAQVPDASRADLRGIIKDWHRLALPTIGTQDFTESWGDFIRGWDAVRCPEGELLAELLKGVDDDLLPDGVPDDYGPKSLRLVKICQRLQHHAGNEPFFISARTTGDLLGIHYTNAANMLRALMADEVIELIQRGTRKDGQASQYRLVAGAAH</sequence>
<organism evidence="1 2">
    <name type="scientific">Salinisphaera orenii YIM 95161</name>
    <dbReference type="NCBI Taxonomy" id="1051139"/>
    <lineage>
        <taxon>Bacteria</taxon>
        <taxon>Pseudomonadati</taxon>
        <taxon>Pseudomonadota</taxon>
        <taxon>Gammaproteobacteria</taxon>
        <taxon>Salinisphaerales</taxon>
        <taxon>Salinisphaeraceae</taxon>
        <taxon>Salinisphaera</taxon>
    </lineage>
</organism>
<protein>
    <submittedName>
        <fullName evidence="1">DNA primase</fullName>
    </submittedName>
</protein>
<dbReference type="Proteomes" id="UP000285123">
    <property type="component" value="Unassembled WGS sequence"/>
</dbReference>
<evidence type="ECO:0000313" key="1">
    <source>
        <dbReference type="EMBL" id="ROO26685.1"/>
    </source>
</evidence>
<reference evidence="1 2" key="1">
    <citation type="submission" date="2013-10" db="EMBL/GenBank/DDBJ databases">
        <title>Salinisphaera halophila YIM 95161 Genome Sequencing.</title>
        <authorList>
            <person name="Lai Q."/>
            <person name="Li C."/>
            <person name="Shao Z."/>
        </authorList>
    </citation>
    <scope>NUCLEOTIDE SEQUENCE [LARGE SCALE GENOMIC DNA]</scope>
    <source>
        <strain evidence="1 2">YIM 95161</strain>
    </source>
</reference>
<comment type="caution">
    <text evidence="1">The sequence shown here is derived from an EMBL/GenBank/DDBJ whole genome shotgun (WGS) entry which is preliminary data.</text>
</comment>
<gene>
    <name evidence="1" type="ORF">SAHL_12225</name>
</gene>